<dbReference type="PANTHER" id="PTHR43135">
    <property type="entry name" value="ALPHA-D-RIBOSE 1-METHYLPHOSPHONATE 5-TRIPHOSPHATE DIPHOSPHATASE"/>
    <property type="match status" value="1"/>
</dbReference>
<evidence type="ECO:0000313" key="3">
    <source>
        <dbReference type="Proteomes" id="UP001519363"/>
    </source>
</evidence>
<protein>
    <recommendedName>
        <fullName evidence="1">Amidohydrolase-related domain-containing protein</fullName>
    </recommendedName>
</protein>
<dbReference type="InterPro" id="IPR006680">
    <property type="entry name" value="Amidohydro-rel"/>
</dbReference>
<reference evidence="2 3" key="1">
    <citation type="submission" date="2021-03" db="EMBL/GenBank/DDBJ databases">
        <title>Sequencing the genomes of 1000 actinobacteria strains.</title>
        <authorList>
            <person name="Klenk H.-P."/>
        </authorList>
    </citation>
    <scope>NUCLEOTIDE SEQUENCE [LARGE SCALE GENOMIC DNA]</scope>
    <source>
        <strain evidence="2 3">DSM 44580</strain>
    </source>
</reference>
<dbReference type="InterPro" id="IPR011059">
    <property type="entry name" value="Metal-dep_hydrolase_composite"/>
</dbReference>
<dbReference type="PANTHER" id="PTHR43135:SF3">
    <property type="entry name" value="ALPHA-D-RIBOSE 1-METHYLPHOSPHONATE 5-TRIPHOSPHATE DIPHOSPHATASE"/>
    <property type="match status" value="1"/>
</dbReference>
<name>A0ABS5AG84_9PSEU</name>
<dbReference type="PROSITE" id="PS51318">
    <property type="entry name" value="TAT"/>
    <property type="match status" value="1"/>
</dbReference>
<organism evidence="2 3">
    <name type="scientific">Crossiella equi</name>
    <dbReference type="NCBI Taxonomy" id="130796"/>
    <lineage>
        <taxon>Bacteria</taxon>
        <taxon>Bacillati</taxon>
        <taxon>Actinomycetota</taxon>
        <taxon>Actinomycetes</taxon>
        <taxon>Pseudonocardiales</taxon>
        <taxon>Pseudonocardiaceae</taxon>
        <taxon>Crossiella</taxon>
    </lineage>
</organism>
<dbReference type="InterPro" id="IPR051781">
    <property type="entry name" value="Metallo-dep_Hydrolase"/>
</dbReference>
<keyword evidence="3" id="KW-1185">Reference proteome</keyword>
<proteinExistence type="predicted"/>
<sequence length="501" mass="54316">MGDPSRREFLSWLARGTFGAVVLGSAAPAEASPAEVTVLVRTTLIDGTGRPPVPDATVVLSGDRVLAAGRHPEVPRVPGVRVVDLHGKYVIPGLWDLHTHSGFFAGTIPELHVVHGVTGVREMWGLPATHEVRDLIEAGEVLGPRMVISSVVVDGPGSPWPDVDLVRTEAEAWAAVHRAKAGGADLVKVYSFLSAECHAAIADECRQVGLRFAGHVPARVPVQVATDLGQHTHEHLYNLFTSTATDADERYRRLAELSTDPAHPNWWGRHAQRIEREAVATHDPARARDLFASLARRPGWQSPTLFVERQMSLSPETVLTDPVVRDRLRYIPVELREQWLATMRTRPPRTPEQVAEGLRFNDARLDLLGRLHEAGVPIVASTDAGYTYVFPGFALHDELALMARAGLPPMAILQSATSEAARCLGLADASGTVTAGKQADLVVLDANPLTDITNTRRIHAVVTRGRYLGPQDRSRLLAEIEAAAQTPVGAPVRMPASCCYP</sequence>
<dbReference type="Pfam" id="PF01979">
    <property type="entry name" value="Amidohydro_1"/>
    <property type="match status" value="1"/>
</dbReference>
<dbReference type="InterPro" id="IPR032466">
    <property type="entry name" value="Metal_Hydrolase"/>
</dbReference>
<evidence type="ECO:0000259" key="1">
    <source>
        <dbReference type="Pfam" id="PF01979"/>
    </source>
</evidence>
<dbReference type="EMBL" id="JAGIOO010000001">
    <property type="protein sequence ID" value="MBP2475582.1"/>
    <property type="molecule type" value="Genomic_DNA"/>
</dbReference>
<dbReference type="Gene3D" id="3.20.20.140">
    <property type="entry name" value="Metal-dependent hydrolases"/>
    <property type="match status" value="2"/>
</dbReference>
<dbReference type="Proteomes" id="UP001519363">
    <property type="component" value="Unassembled WGS sequence"/>
</dbReference>
<dbReference type="InterPro" id="IPR006311">
    <property type="entry name" value="TAT_signal"/>
</dbReference>
<dbReference type="SUPFAM" id="SSF51556">
    <property type="entry name" value="Metallo-dependent hydrolases"/>
    <property type="match status" value="1"/>
</dbReference>
<dbReference type="RefSeq" id="WP_086781833.1">
    <property type="nucleotide sequence ID" value="NZ_JAGIOO010000001.1"/>
</dbReference>
<gene>
    <name evidence="2" type="ORF">JOF53_004454</name>
</gene>
<accession>A0ABS5AG84</accession>
<dbReference type="Gene3D" id="2.30.40.10">
    <property type="entry name" value="Urease, subunit C, domain 1"/>
    <property type="match status" value="2"/>
</dbReference>
<evidence type="ECO:0000313" key="2">
    <source>
        <dbReference type="EMBL" id="MBP2475582.1"/>
    </source>
</evidence>
<dbReference type="SUPFAM" id="SSF51338">
    <property type="entry name" value="Composite domain of metallo-dependent hydrolases"/>
    <property type="match status" value="1"/>
</dbReference>
<feature type="domain" description="Amidohydrolase-related" evidence="1">
    <location>
        <begin position="364"/>
        <end position="466"/>
    </location>
</feature>
<comment type="caution">
    <text evidence="2">The sequence shown here is derived from an EMBL/GenBank/DDBJ whole genome shotgun (WGS) entry which is preliminary data.</text>
</comment>